<name>A0A4Q1JWM5_9GAMM</name>
<keyword evidence="3" id="KW-0804">Transcription</keyword>
<dbReference type="InterPro" id="IPR046335">
    <property type="entry name" value="LacI/GalR-like_sensor"/>
</dbReference>
<dbReference type="Gene3D" id="1.10.260.40">
    <property type="entry name" value="lambda repressor-like DNA-binding domains"/>
    <property type="match status" value="1"/>
</dbReference>
<dbReference type="CDD" id="cd01545">
    <property type="entry name" value="PBP1_SalR"/>
    <property type="match status" value="1"/>
</dbReference>
<dbReference type="CDD" id="cd01392">
    <property type="entry name" value="HTH_LacI"/>
    <property type="match status" value="1"/>
</dbReference>
<keyword evidence="6" id="KW-1185">Reference proteome</keyword>
<sequence>MRVRIEDVAAAAGVSMKTVSRVLNEEPRVSESTRQRVREAVERLQYRPSLSARSLAGQRSYMVALAYDNPSRNYLMEIQRGVLDACRAQHYTLVLAPVTYGDGRTIAELDELARHTAVDGFILTPPLTDDMQLLAHFDEQAMPFASIAPRIPRGRIGVTLDEHNATCELMAHLVALGHRRIAHIKGPPSHGAAEWRHAGYREGLRNAGIAYDPVLTVNGEFTFESGVTGANRLLDLEEPPTAIFAGNDDTAAGVLRVAGERGLKVPLDLSICGFDDTPLSRHTFPALTTVRQPGQDMGRVATMELLRAIRAPDAGDMVQMDYTLQLRESTGPVRER</sequence>
<dbReference type="RefSeq" id="WP_129469807.1">
    <property type="nucleotide sequence ID" value="NZ_SAWZ01000002.1"/>
</dbReference>
<evidence type="ECO:0000259" key="4">
    <source>
        <dbReference type="PROSITE" id="PS50932"/>
    </source>
</evidence>
<accession>A0A4Q1JWM5</accession>
<dbReference type="InterPro" id="IPR000843">
    <property type="entry name" value="HTH_LacI"/>
</dbReference>
<keyword evidence="1" id="KW-0805">Transcription regulation</keyword>
<dbReference type="PANTHER" id="PTHR30146:SF153">
    <property type="entry name" value="LACTOSE OPERON REPRESSOR"/>
    <property type="match status" value="1"/>
</dbReference>
<dbReference type="GO" id="GO:0003700">
    <property type="term" value="F:DNA-binding transcription factor activity"/>
    <property type="evidence" value="ECO:0007669"/>
    <property type="project" value="TreeGrafter"/>
</dbReference>
<dbReference type="Pfam" id="PF00356">
    <property type="entry name" value="LacI"/>
    <property type="match status" value="1"/>
</dbReference>
<proteinExistence type="predicted"/>
<protein>
    <submittedName>
        <fullName evidence="5">LacI family DNA-binding transcriptional regulator</fullName>
    </submittedName>
</protein>
<dbReference type="PROSITE" id="PS50932">
    <property type="entry name" value="HTH_LACI_2"/>
    <property type="match status" value="1"/>
</dbReference>
<evidence type="ECO:0000256" key="3">
    <source>
        <dbReference type="ARBA" id="ARBA00023163"/>
    </source>
</evidence>
<dbReference type="SMART" id="SM00354">
    <property type="entry name" value="HTH_LACI"/>
    <property type="match status" value="1"/>
</dbReference>
<evidence type="ECO:0000313" key="6">
    <source>
        <dbReference type="Proteomes" id="UP000289784"/>
    </source>
</evidence>
<reference evidence="5 6" key="1">
    <citation type="submission" date="2019-01" db="EMBL/GenBank/DDBJ databases">
        <title>Pseudoxanthomonas composti sp. nov., isolated from compost.</title>
        <authorList>
            <person name="Yang G."/>
        </authorList>
    </citation>
    <scope>NUCLEOTIDE SEQUENCE [LARGE SCALE GENOMIC DNA]</scope>
    <source>
        <strain evidence="5 6">GSS15</strain>
    </source>
</reference>
<dbReference type="InterPro" id="IPR010982">
    <property type="entry name" value="Lambda_DNA-bd_dom_sf"/>
</dbReference>
<dbReference type="AlphaFoldDB" id="A0A4Q1JWM5"/>
<keyword evidence="2 5" id="KW-0238">DNA-binding</keyword>
<organism evidence="5 6">
    <name type="scientific">Pseudoxanthomonas composti</name>
    <dbReference type="NCBI Taxonomy" id="2137479"/>
    <lineage>
        <taxon>Bacteria</taxon>
        <taxon>Pseudomonadati</taxon>
        <taxon>Pseudomonadota</taxon>
        <taxon>Gammaproteobacteria</taxon>
        <taxon>Lysobacterales</taxon>
        <taxon>Lysobacteraceae</taxon>
        <taxon>Pseudoxanthomonas</taxon>
    </lineage>
</organism>
<dbReference type="EMBL" id="SAWZ01000002">
    <property type="protein sequence ID" value="RXR06996.1"/>
    <property type="molecule type" value="Genomic_DNA"/>
</dbReference>
<dbReference type="InterPro" id="IPR028082">
    <property type="entry name" value="Peripla_BP_I"/>
</dbReference>
<comment type="caution">
    <text evidence="5">The sequence shown here is derived from an EMBL/GenBank/DDBJ whole genome shotgun (WGS) entry which is preliminary data.</text>
</comment>
<dbReference type="Pfam" id="PF13377">
    <property type="entry name" value="Peripla_BP_3"/>
    <property type="match status" value="1"/>
</dbReference>
<dbReference type="SUPFAM" id="SSF47413">
    <property type="entry name" value="lambda repressor-like DNA-binding domains"/>
    <property type="match status" value="1"/>
</dbReference>
<evidence type="ECO:0000256" key="2">
    <source>
        <dbReference type="ARBA" id="ARBA00023125"/>
    </source>
</evidence>
<dbReference type="PROSITE" id="PS00356">
    <property type="entry name" value="HTH_LACI_1"/>
    <property type="match status" value="1"/>
</dbReference>
<dbReference type="PANTHER" id="PTHR30146">
    <property type="entry name" value="LACI-RELATED TRANSCRIPTIONAL REPRESSOR"/>
    <property type="match status" value="1"/>
</dbReference>
<dbReference type="Proteomes" id="UP000289784">
    <property type="component" value="Unassembled WGS sequence"/>
</dbReference>
<evidence type="ECO:0000256" key="1">
    <source>
        <dbReference type="ARBA" id="ARBA00023015"/>
    </source>
</evidence>
<dbReference type="Gene3D" id="3.40.50.2300">
    <property type="match status" value="2"/>
</dbReference>
<dbReference type="SUPFAM" id="SSF53822">
    <property type="entry name" value="Periplasmic binding protein-like I"/>
    <property type="match status" value="1"/>
</dbReference>
<dbReference type="PRINTS" id="PR00036">
    <property type="entry name" value="HTHLACI"/>
</dbReference>
<dbReference type="OrthoDB" id="9798934at2"/>
<gene>
    <name evidence="5" type="ORF">EPA99_03400</name>
</gene>
<dbReference type="GO" id="GO:0000976">
    <property type="term" value="F:transcription cis-regulatory region binding"/>
    <property type="evidence" value="ECO:0007669"/>
    <property type="project" value="TreeGrafter"/>
</dbReference>
<feature type="domain" description="HTH lacI-type" evidence="4">
    <location>
        <begin position="3"/>
        <end position="57"/>
    </location>
</feature>
<evidence type="ECO:0000313" key="5">
    <source>
        <dbReference type="EMBL" id="RXR06996.1"/>
    </source>
</evidence>